<dbReference type="AlphaFoldDB" id="A0AAN9VUW7"/>
<organism evidence="1 2">
    <name type="scientific">Gryllus longicercus</name>
    <dbReference type="NCBI Taxonomy" id="2509291"/>
    <lineage>
        <taxon>Eukaryota</taxon>
        <taxon>Metazoa</taxon>
        <taxon>Ecdysozoa</taxon>
        <taxon>Arthropoda</taxon>
        <taxon>Hexapoda</taxon>
        <taxon>Insecta</taxon>
        <taxon>Pterygota</taxon>
        <taxon>Neoptera</taxon>
        <taxon>Polyneoptera</taxon>
        <taxon>Orthoptera</taxon>
        <taxon>Ensifera</taxon>
        <taxon>Gryllidea</taxon>
        <taxon>Grylloidea</taxon>
        <taxon>Gryllidae</taxon>
        <taxon>Gryllinae</taxon>
        <taxon>Gryllus</taxon>
    </lineage>
</organism>
<reference evidence="1 2" key="1">
    <citation type="submission" date="2024-03" db="EMBL/GenBank/DDBJ databases">
        <title>The genome assembly and annotation of the cricket Gryllus longicercus Weissman &amp; Gray.</title>
        <authorList>
            <person name="Szrajer S."/>
            <person name="Gray D."/>
            <person name="Ylla G."/>
        </authorList>
    </citation>
    <scope>NUCLEOTIDE SEQUENCE [LARGE SCALE GENOMIC DNA]</scope>
    <source>
        <strain evidence="1">DAG 2021-001</strain>
        <tissue evidence="1">Whole body minus gut</tissue>
    </source>
</reference>
<proteinExistence type="predicted"/>
<evidence type="ECO:0000313" key="1">
    <source>
        <dbReference type="EMBL" id="KAK7871885.1"/>
    </source>
</evidence>
<dbReference type="EMBL" id="JAZDUA010000033">
    <property type="protein sequence ID" value="KAK7871885.1"/>
    <property type="molecule type" value="Genomic_DNA"/>
</dbReference>
<accession>A0AAN9VUW7</accession>
<sequence>MFVYSRKIVVNFKPCWLFSMEDVRRVARSGRLVVFLPEYQAQDLDVPANCSLLRLQGLSARATPSIAMSKKTPYWALLNHV</sequence>
<evidence type="ECO:0000313" key="2">
    <source>
        <dbReference type="Proteomes" id="UP001378592"/>
    </source>
</evidence>
<gene>
    <name evidence="1" type="ORF">R5R35_006465</name>
</gene>
<protein>
    <submittedName>
        <fullName evidence="1">Uncharacterized protein</fullName>
    </submittedName>
</protein>
<comment type="caution">
    <text evidence="1">The sequence shown here is derived from an EMBL/GenBank/DDBJ whole genome shotgun (WGS) entry which is preliminary data.</text>
</comment>
<keyword evidence="2" id="KW-1185">Reference proteome</keyword>
<name>A0AAN9VUW7_9ORTH</name>
<dbReference type="Proteomes" id="UP001378592">
    <property type="component" value="Unassembled WGS sequence"/>
</dbReference>